<dbReference type="SUPFAM" id="SSF63829">
    <property type="entry name" value="Calcium-dependent phosphotriesterase"/>
    <property type="match status" value="1"/>
</dbReference>
<dbReference type="InterPro" id="IPR010496">
    <property type="entry name" value="AL/BT2_dom"/>
</dbReference>
<dbReference type="Gene3D" id="2.120.10.30">
    <property type="entry name" value="TolB, C-terminal domain"/>
    <property type="match status" value="1"/>
</dbReference>
<feature type="domain" description="SLH" evidence="4">
    <location>
        <begin position="1710"/>
        <end position="1777"/>
    </location>
</feature>
<name>A0A4Z1E3F5_9MICO</name>
<dbReference type="InterPro" id="IPR013022">
    <property type="entry name" value="Xyl_isomerase-like_TIM-brl"/>
</dbReference>
<dbReference type="InterPro" id="IPR001119">
    <property type="entry name" value="SLH_dom"/>
</dbReference>
<dbReference type="SUPFAM" id="SSF49785">
    <property type="entry name" value="Galactose-binding domain-like"/>
    <property type="match status" value="1"/>
</dbReference>
<dbReference type="SUPFAM" id="SSF51658">
    <property type="entry name" value="Xylose isomerase-like"/>
    <property type="match status" value="2"/>
</dbReference>
<feature type="domain" description="CBM6" evidence="3">
    <location>
        <begin position="692"/>
        <end position="820"/>
    </location>
</feature>
<dbReference type="InterPro" id="IPR037524">
    <property type="entry name" value="PA14/GLEYA"/>
</dbReference>
<dbReference type="Pfam" id="PF01261">
    <property type="entry name" value="AP_endonuc_2"/>
    <property type="match status" value="2"/>
</dbReference>
<comment type="caution">
    <text evidence="6">The sequence shown here is derived from an EMBL/GenBank/DDBJ whole genome shotgun (WGS) entry which is preliminary data.</text>
</comment>
<organism evidence="6 7">
    <name type="scientific">Serinibacter arcticus</name>
    <dbReference type="NCBI Taxonomy" id="1655435"/>
    <lineage>
        <taxon>Bacteria</taxon>
        <taxon>Bacillati</taxon>
        <taxon>Actinomycetota</taxon>
        <taxon>Actinomycetes</taxon>
        <taxon>Micrococcales</taxon>
        <taxon>Beutenbergiaceae</taxon>
        <taxon>Serinibacter</taxon>
    </lineage>
</organism>
<dbReference type="CDD" id="cd04083">
    <property type="entry name" value="CBM35_Lmo2446-like"/>
    <property type="match status" value="1"/>
</dbReference>
<dbReference type="InterPro" id="IPR005084">
    <property type="entry name" value="CBM6"/>
</dbReference>
<dbReference type="GO" id="GO:0030246">
    <property type="term" value="F:carbohydrate binding"/>
    <property type="evidence" value="ECO:0007669"/>
    <property type="project" value="InterPro"/>
</dbReference>
<dbReference type="InterPro" id="IPR011042">
    <property type="entry name" value="6-blade_b-propeller_TolB-like"/>
</dbReference>
<evidence type="ECO:0000313" key="6">
    <source>
        <dbReference type="EMBL" id="TGO05292.1"/>
    </source>
</evidence>
<dbReference type="Pfam" id="PF06439">
    <property type="entry name" value="3keto-disac_hyd"/>
    <property type="match status" value="1"/>
</dbReference>
<dbReference type="PANTHER" id="PTHR33546">
    <property type="entry name" value="LARGE, MULTIFUNCTIONAL SECRETED PROTEIN-RELATED"/>
    <property type="match status" value="1"/>
</dbReference>
<evidence type="ECO:0000256" key="2">
    <source>
        <dbReference type="SAM" id="SignalP"/>
    </source>
</evidence>
<feature type="domain" description="SLH" evidence="4">
    <location>
        <begin position="1778"/>
        <end position="1843"/>
    </location>
</feature>
<dbReference type="PANTHER" id="PTHR33546:SF1">
    <property type="entry name" value="LARGE, MULTIFUNCTIONAL SECRETED PROTEIN"/>
    <property type="match status" value="1"/>
</dbReference>
<dbReference type="PROSITE" id="PS51272">
    <property type="entry name" value="SLH"/>
    <property type="match status" value="3"/>
</dbReference>
<keyword evidence="2" id="KW-0732">Signal</keyword>
<dbReference type="Gene3D" id="2.60.120.560">
    <property type="entry name" value="Exo-inulinase, domain 1"/>
    <property type="match status" value="1"/>
</dbReference>
<dbReference type="EMBL" id="RHPJ01000002">
    <property type="protein sequence ID" value="TGO05292.1"/>
    <property type="molecule type" value="Genomic_DNA"/>
</dbReference>
<dbReference type="Pfam" id="PF00395">
    <property type="entry name" value="SLH"/>
    <property type="match status" value="2"/>
</dbReference>
<dbReference type="GO" id="GO:0016787">
    <property type="term" value="F:hydrolase activity"/>
    <property type="evidence" value="ECO:0007669"/>
    <property type="project" value="InterPro"/>
</dbReference>
<keyword evidence="1" id="KW-0119">Carbohydrate metabolism</keyword>
<dbReference type="Gene3D" id="2.60.120.260">
    <property type="entry name" value="Galactose-binding domain-like"/>
    <property type="match status" value="1"/>
</dbReference>
<dbReference type="Gene3D" id="2.60.120.380">
    <property type="match status" value="1"/>
</dbReference>
<evidence type="ECO:0000313" key="7">
    <source>
        <dbReference type="Proteomes" id="UP000297318"/>
    </source>
</evidence>
<dbReference type="Proteomes" id="UP000297318">
    <property type="component" value="Unassembled WGS sequence"/>
</dbReference>
<feature type="chain" id="PRO_5021368791" evidence="2">
    <location>
        <begin position="42"/>
        <end position="1844"/>
    </location>
</feature>
<dbReference type="InterPro" id="IPR008979">
    <property type="entry name" value="Galactose-bd-like_sf"/>
</dbReference>
<dbReference type="Pfam" id="PF07691">
    <property type="entry name" value="PA14"/>
    <property type="match status" value="1"/>
</dbReference>
<sequence>MPSARPPALRRNGLRRTVGLFALSALVGSAALAGGAVSATAAPVDPGALPPQEPGVTLRTFQVPNGISALCTLRGGTTPNVDKLMPVVDFTTDEDFGLVDNFLTHVRANLTVAEAGSYGFRITSDDGSRVTLDGQQILDNDGFQDSTSVETAVTLEPGAHELFVEHFEGGYGQRLLLQWKPPGAADWATIPSTNLSTDAGVVRVTAPGTKYCEGAEDTAGDGLQLDSVNPNYTLTDLRPADFEPKVSGLAFNAENQLLVTTTGSVSAGGWVPDAEPGEVFLLDGVIDATGPEDVTPTKVATDLLNPMGIDVIDDLIYVSERDRLTELSDPDGDGFYDVHRTVAEWPDGGNFHEFAFGLIHDEESFYVNLSVAIDNGGATTNPQPAENRGTTLRIDRETGEVEYIAGGLRTPNGIAYGPDGEIFAMDNQGGWLPSSKLVHVEEGRFFNHYMNPAGPYDDEPVTPPALWIPQNEIGNSPSTPILLDEGPFAGQMVFGDVTYGGLQRAYLEEVDGEYQGAVFRHTAGLEVGVNRVITGPDGALYVGGTGEGGNWGESGKLVYGLQKLSPVNEDTFDMASVAVVEGGFEITYTEPISQETADSIATAYRAEQWRYVPTAAYGGPKVNEQILNVTSATVSEDRTTVTIQLDGLEPGNVVHLRSPRPFESETGQELWSTEAWYTLNSLPGYEAPADRGWYEAEFGQITGTAGIDTEHNGYSGDGFVDGFNTVGAGVTFPVTVEEAGTYPINLRYANGPNPYQGDKDVSLYVNGEKVGPWALSDTGAWNRWGVESTEVALRAGVNAVKIQYDEGDDGNVNIDLLTVGDGSDICAPAEIEAGYTSLFDGTLATFEEWNMAGPGSFGRQADCSLRTSGGLGLLWHDDELAEYSLKLDWKLTKDDNGGVFVGFPDPGTDPWVAVNQGYEIQIDASDEDDRTTGAIYTFQGADLAAVEANLNPVGQWNAYEIVVEGQTIKVFLNGALVNDFTSTDPARDLSSGFIGIQNHGGGEAVNYRNVRVMDLAECTAVTPAAVTFADVSGTEDDTFTVPAVEGVEYLVDGDVVAAGTYPGAGTVTVTARATEGFVLVGGVDPQWSFTFDDTVSNVVVPAEQVSIGMYSLKPWVEEVGVESVVDRLSSIGLQNIEPYGETFGDYTALEFRNLADGLGLAIPSSHYNVAEDTFEDTLDFVSTLGQSYVGSGGFPAPGLGGFDRKPTYDEVIETAAAMDRLGKRSVEAGVGKIFGHNHSWEFTTSFVEDGVTKTAWEILVEKTDPAYVTFQLDVAWAAHAGVDVVDLLDRYDDRVELLHVKDATGLTTQQWPTFVNLGEGDVPLQAILAKGQEIGVDYFVMEYDLAPDGEDFVAEGFEYLTGVPAGEPNDPEPTEPVVVPVDQVSIGMFSLFPWTNQAGVGPVLERMSSIGFENVEPFGANFAGYTAPEFRALTDRLGLNVPTSHYNVKEDTFDETLQFVETLGQRYVGSGGFADPGISSYENVLATAATMNRLGERSVAAGVGKFFGHNHDREFTTTYEHEGEVRSAWEILVMETNPEWVTFQVDVAWATHAGVDVPALLEEHGSRIDLLHIKDAVNLGGTPAKASPTFVNLGQGRVPLQAILTEAQEQGVDIFTMEYDLAADGESFASEGFEYLTGLEAGDPTPVPFVDVPVLTQFFEEISWMFDNGISTGWETEAGREYRPVTPIARDAMAAFLYRQANSPAYTAPADSPFSDVSTSNQFYTEISWLHEEGISTGWDNGDGTVSYRPYEPIGRDAMAAFLYRMADSPSFTGPVVSPFTDVTPSTQFYKEITWLVNEGISTGWVGNDGTAEYRPVSPINRDAMAAFLFRYDDAGFSDVGGQG</sequence>
<dbReference type="PROSITE" id="PS51175">
    <property type="entry name" value="CBM6"/>
    <property type="match status" value="1"/>
</dbReference>
<feature type="domain" description="PA14" evidence="5">
    <location>
        <begin position="51"/>
        <end position="194"/>
    </location>
</feature>
<evidence type="ECO:0000259" key="5">
    <source>
        <dbReference type="PROSITE" id="PS51820"/>
    </source>
</evidence>
<dbReference type="InterPro" id="IPR036237">
    <property type="entry name" value="Xyl_isomerase-like_sf"/>
</dbReference>
<dbReference type="RefSeq" id="WP_135849315.1">
    <property type="nucleotide sequence ID" value="NZ_RHPJ01000002.1"/>
</dbReference>
<evidence type="ECO:0000256" key="1">
    <source>
        <dbReference type="ARBA" id="ARBA00023277"/>
    </source>
</evidence>
<feature type="signal peptide" evidence="2">
    <location>
        <begin position="1"/>
        <end position="41"/>
    </location>
</feature>
<gene>
    <name evidence="6" type="ORF">SERN_1296</name>
</gene>
<evidence type="ECO:0000259" key="3">
    <source>
        <dbReference type="PROSITE" id="PS51175"/>
    </source>
</evidence>
<keyword evidence="7" id="KW-1185">Reference proteome</keyword>
<evidence type="ECO:0000259" key="4">
    <source>
        <dbReference type="PROSITE" id="PS51272"/>
    </source>
</evidence>
<dbReference type="InterPro" id="IPR011658">
    <property type="entry name" value="PA14_dom"/>
</dbReference>
<dbReference type="SMART" id="SM00758">
    <property type="entry name" value="PA14"/>
    <property type="match status" value="1"/>
</dbReference>
<feature type="domain" description="SLH" evidence="4">
    <location>
        <begin position="1645"/>
        <end position="1709"/>
    </location>
</feature>
<proteinExistence type="predicted"/>
<reference evidence="6 7" key="1">
    <citation type="submission" date="2018-11" db="EMBL/GenBank/DDBJ databases">
        <title>Complete genome sequencing of the Actinobacteria Serinibacter sp. K3-2.</title>
        <authorList>
            <person name="Rakitin A.L."/>
            <person name="Beletsky A.V."/>
            <person name="Mardanov A.V."/>
            <person name="Ravin N.V."/>
            <person name="Gromova A.S."/>
            <person name="Filippova S.N."/>
            <person name="Gal'Chenko V.F."/>
        </authorList>
    </citation>
    <scope>NUCLEOTIDE SEQUENCE [LARGE SCALE GENOMIC DNA]</scope>
    <source>
        <strain evidence="6 7">K3-2</strain>
    </source>
</reference>
<accession>A0A4Z1E3F5</accession>
<dbReference type="SUPFAM" id="SSF56988">
    <property type="entry name" value="Anthrax protective antigen"/>
    <property type="match status" value="1"/>
</dbReference>
<dbReference type="Pfam" id="PF16990">
    <property type="entry name" value="CBM_35"/>
    <property type="match status" value="1"/>
</dbReference>
<dbReference type="PROSITE" id="PS51820">
    <property type="entry name" value="PA14"/>
    <property type="match status" value="1"/>
</dbReference>
<dbReference type="Gene3D" id="3.20.20.150">
    <property type="entry name" value="Divalent-metal-dependent TIM barrel enzymes"/>
    <property type="match status" value="2"/>
</dbReference>
<dbReference type="OrthoDB" id="3751446at2"/>
<protein>
    <submittedName>
        <fullName evidence="6">Cytochrome c551/c552</fullName>
    </submittedName>
</protein>